<proteinExistence type="predicted"/>
<evidence type="ECO:0000313" key="1">
    <source>
        <dbReference type="EMBL" id="CDO47220.1"/>
    </source>
</evidence>
<gene>
    <name evidence="1" type="ORF">BM1374165_01226</name>
</gene>
<dbReference type="AlphaFoldDB" id="X5MHY2"/>
<dbReference type="EMBL" id="HG969191">
    <property type="protein sequence ID" value="CDO47220.1"/>
    <property type="molecule type" value="Genomic_DNA"/>
</dbReference>
<accession>X5MHY2</accession>
<organism evidence="1 2">
    <name type="scientific">Bartonella henselae</name>
    <name type="common">Rochalimaea henselae</name>
    <dbReference type="NCBI Taxonomy" id="38323"/>
    <lineage>
        <taxon>Bacteria</taxon>
        <taxon>Pseudomonadati</taxon>
        <taxon>Pseudomonadota</taxon>
        <taxon>Alphaproteobacteria</taxon>
        <taxon>Hyphomicrobiales</taxon>
        <taxon>Bartonellaceae</taxon>
        <taxon>Bartonella</taxon>
    </lineage>
</organism>
<protein>
    <submittedName>
        <fullName evidence="1">Uncharacterized protein</fullName>
    </submittedName>
</protein>
<dbReference type="KEGG" id="bhs:BM1374165_01226"/>
<evidence type="ECO:0000313" key="2">
    <source>
        <dbReference type="Proteomes" id="UP000019801"/>
    </source>
</evidence>
<reference evidence="2" key="1">
    <citation type="submission" date="2013-11" db="EMBL/GenBank/DDBJ databases">
        <title>Genome sequencing of Bartonella spp. isolated from human blood.</title>
        <authorList>
            <person name="Raoult D."/>
        </authorList>
    </citation>
    <scope>NUCLEOTIDE SEQUENCE</scope>
    <source>
        <strain evidence="2">BM1374165</strain>
    </source>
</reference>
<name>X5MHY2_BARHN</name>
<dbReference type="Proteomes" id="UP000019801">
    <property type="component" value="Chromosome I"/>
</dbReference>
<sequence>MTQSKQRLEKGLSFIENKYLKYTWRLEIIPIVLLKMFMLFKNGSSNVRAFLYSQNKKCNIHRYLSILISKRDLKLGFKNAC</sequence>